<evidence type="ECO:0000256" key="1">
    <source>
        <dbReference type="SAM" id="Phobius"/>
    </source>
</evidence>
<accession>D8U3F4</accession>
<dbReference type="AlphaFoldDB" id="D8U3F4"/>
<dbReference type="Proteomes" id="UP000001058">
    <property type="component" value="Unassembled WGS sequence"/>
</dbReference>
<keyword evidence="1" id="KW-1133">Transmembrane helix</keyword>
<feature type="transmembrane region" description="Helical" evidence="1">
    <location>
        <begin position="34"/>
        <end position="54"/>
    </location>
</feature>
<keyword evidence="3" id="KW-1185">Reference proteome</keyword>
<protein>
    <submittedName>
        <fullName evidence="2">Uncharacterized protein</fullName>
    </submittedName>
</protein>
<feature type="transmembrane region" description="Helical" evidence="1">
    <location>
        <begin position="74"/>
        <end position="99"/>
    </location>
</feature>
<name>D8U3F4_VOLCA</name>
<proteinExistence type="predicted"/>
<dbReference type="OrthoDB" id="550026at2759"/>
<evidence type="ECO:0000313" key="3">
    <source>
        <dbReference type="Proteomes" id="UP000001058"/>
    </source>
</evidence>
<sequence>MDVGWEHIKNSAEPAIRLGSTTGLNRRGLLRSHAVWLATFLALRVSLCTAVLHCSKELLRRSVRKRGPRWLRGVVHFLCDVLLPTSFFGPLLGLTAAAVQLTGLGTPGQGLGQGLGLGLGWLRGGGRHLQRPSAAPMPPPLVAALPAVAAAASDAVAATVSATVAATVTPAVAATANWGTGK</sequence>
<keyword evidence="1" id="KW-0812">Transmembrane</keyword>
<dbReference type="RefSeq" id="XP_002953145.1">
    <property type="nucleotide sequence ID" value="XM_002953099.1"/>
</dbReference>
<evidence type="ECO:0000313" key="2">
    <source>
        <dbReference type="EMBL" id="EFJ45744.1"/>
    </source>
</evidence>
<dbReference type="EMBL" id="GL378355">
    <property type="protein sequence ID" value="EFJ45744.1"/>
    <property type="molecule type" value="Genomic_DNA"/>
</dbReference>
<reference evidence="2 3" key="1">
    <citation type="journal article" date="2010" name="Science">
        <title>Genomic analysis of organismal complexity in the multicellular green alga Volvox carteri.</title>
        <authorList>
            <person name="Prochnik S.E."/>
            <person name="Umen J."/>
            <person name="Nedelcu A.M."/>
            <person name="Hallmann A."/>
            <person name="Miller S.M."/>
            <person name="Nishii I."/>
            <person name="Ferris P."/>
            <person name="Kuo A."/>
            <person name="Mitros T."/>
            <person name="Fritz-Laylin L.K."/>
            <person name="Hellsten U."/>
            <person name="Chapman J."/>
            <person name="Simakov O."/>
            <person name="Rensing S.A."/>
            <person name="Terry A."/>
            <person name="Pangilinan J."/>
            <person name="Kapitonov V."/>
            <person name="Jurka J."/>
            <person name="Salamov A."/>
            <person name="Shapiro H."/>
            <person name="Schmutz J."/>
            <person name="Grimwood J."/>
            <person name="Lindquist E."/>
            <person name="Lucas S."/>
            <person name="Grigoriev I.V."/>
            <person name="Schmitt R."/>
            <person name="Kirk D."/>
            <person name="Rokhsar D.S."/>
        </authorList>
    </citation>
    <scope>NUCLEOTIDE SEQUENCE [LARGE SCALE GENOMIC DNA]</scope>
    <source>
        <strain evidence="3">f. Nagariensis / Eve</strain>
    </source>
</reference>
<dbReference type="GeneID" id="9622152"/>
<gene>
    <name evidence="2" type="ORF">VOLCADRAFT_93922</name>
</gene>
<organism evidence="3">
    <name type="scientific">Volvox carteri f. nagariensis</name>
    <dbReference type="NCBI Taxonomy" id="3068"/>
    <lineage>
        <taxon>Eukaryota</taxon>
        <taxon>Viridiplantae</taxon>
        <taxon>Chlorophyta</taxon>
        <taxon>core chlorophytes</taxon>
        <taxon>Chlorophyceae</taxon>
        <taxon>CS clade</taxon>
        <taxon>Chlamydomonadales</taxon>
        <taxon>Volvocaceae</taxon>
        <taxon>Volvox</taxon>
    </lineage>
</organism>
<dbReference type="InParanoid" id="D8U3F4"/>
<dbReference type="KEGG" id="vcn:VOLCADRAFT_93922"/>
<keyword evidence="1" id="KW-0472">Membrane</keyword>